<dbReference type="PRINTS" id="PR00080">
    <property type="entry name" value="SDRFAMILY"/>
</dbReference>
<evidence type="ECO:0000259" key="3">
    <source>
        <dbReference type="SMART" id="SM00822"/>
    </source>
</evidence>
<reference evidence="4 5" key="1">
    <citation type="submission" date="2018-03" db="EMBL/GenBank/DDBJ databases">
        <title>Genomic Encyclopedia of Archaeal and Bacterial Type Strains, Phase II (KMG-II): from individual species to whole genera.</title>
        <authorList>
            <person name="Goeker M."/>
        </authorList>
    </citation>
    <scope>NUCLEOTIDE SEQUENCE [LARGE SCALE GENOMIC DNA]</scope>
    <source>
        <strain evidence="4 5">DSM 100065</strain>
    </source>
</reference>
<dbReference type="Gene3D" id="3.40.50.720">
    <property type="entry name" value="NAD(P)-binding Rossmann-like Domain"/>
    <property type="match status" value="1"/>
</dbReference>
<dbReference type="Proteomes" id="UP000237752">
    <property type="component" value="Unassembled WGS sequence"/>
</dbReference>
<accession>A0A2T1A0V4</accession>
<comment type="caution">
    <text evidence="4">The sequence shown here is derived from an EMBL/GenBank/DDBJ whole genome shotgun (WGS) entry which is preliminary data.</text>
</comment>
<gene>
    <name evidence="4" type="ORF">CLV47_106111</name>
</gene>
<dbReference type="NCBIfam" id="NF009466">
    <property type="entry name" value="PRK12826.1-2"/>
    <property type="match status" value="1"/>
</dbReference>
<dbReference type="EMBL" id="PVUE01000006">
    <property type="protein sequence ID" value="PRZ42240.1"/>
    <property type="molecule type" value="Genomic_DNA"/>
</dbReference>
<sequence length="246" mass="26251">MGKLEGRVAVVTGAGQGIGLAVAKAYVAEGAKVAMVDKRPEIVDIAAELGEGFRGYVCDVSQRADVESLAHDVQLDLGPIGVLVNNAGITRPAMLWKMTDEQWDSVINVHLKGTWLCTQTVIPQMREAGWGRIINVTSSAGINGTIGQANYASAKGGILALTRSAARELAGFGIIVNAIAPAAATPMTEKIRTDERFVETYLERMMIKRWAEPEEIAPTFVFLASEDTSYMTGQVLSVDGGSVVVR</sequence>
<dbReference type="FunFam" id="3.40.50.720:FF:000173">
    <property type="entry name" value="3-oxoacyl-[acyl-carrier protein] reductase"/>
    <property type="match status" value="1"/>
</dbReference>
<comment type="similarity">
    <text evidence="1">Belongs to the short-chain dehydrogenases/reductases (SDR) family.</text>
</comment>
<protein>
    <submittedName>
        <fullName evidence="4">3-oxoacyl-[acyl-carrier protein] reductase</fullName>
    </submittedName>
</protein>
<evidence type="ECO:0000256" key="1">
    <source>
        <dbReference type="ARBA" id="ARBA00006484"/>
    </source>
</evidence>
<evidence type="ECO:0000313" key="5">
    <source>
        <dbReference type="Proteomes" id="UP000237752"/>
    </source>
</evidence>
<evidence type="ECO:0000256" key="2">
    <source>
        <dbReference type="ARBA" id="ARBA00023002"/>
    </source>
</evidence>
<dbReference type="SUPFAM" id="SSF51735">
    <property type="entry name" value="NAD(P)-binding Rossmann-fold domains"/>
    <property type="match status" value="1"/>
</dbReference>
<organism evidence="4 5">
    <name type="scientific">Antricoccus suffuscus</name>
    <dbReference type="NCBI Taxonomy" id="1629062"/>
    <lineage>
        <taxon>Bacteria</taxon>
        <taxon>Bacillati</taxon>
        <taxon>Actinomycetota</taxon>
        <taxon>Actinomycetes</taxon>
        <taxon>Geodermatophilales</taxon>
        <taxon>Antricoccaceae</taxon>
        <taxon>Antricoccus</taxon>
    </lineage>
</organism>
<name>A0A2T1A0V4_9ACTN</name>
<evidence type="ECO:0000313" key="4">
    <source>
        <dbReference type="EMBL" id="PRZ42240.1"/>
    </source>
</evidence>
<dbReference type="InterPro" id="IPR057326">
    <property type="entry name" value="KR_dom"/>
</dbReference>
<dbReference type="InterPro" id="IPR020904">
    <property type="entry name" value="Sc_DH/Rdtase_CS"/>
</dbReference>
<dbReference type="RefSeq" id="WP_202862481.1">
    <property type="nucleotide sequence ID" value="NZ_PVUE01000006.1"/>
</dbReference>
<dbReference type="PANTHER" id="PTHR42879:SF2">
    <property type="entry name" value="3-OXOACYL-[ACYL-CARRIER-PROTEIN] REDUCTASE FABG"/>
    <property type="match status" value="1"/>
</dbReference>
<dbReference type="InterPro" id="IPR050259">
    <property type="entry name" value="SDR"/>
</dbReference>
<keyword evidence="5" id="KW-1185">Reference proteome</keyword>
<dbReference type="InterPro" id="IPR002347">
    <property type="entry name" value="SDR_fam"/>
</dbReference>
<proteinExistence type="inferred from homology"/>
<dbReference type="Pfam" id="PF13561">
    <property type="entry name" value="adh_short_C2"/>
    <property type="match status" value="1"/>
</dbReference>
<dbReference type="PRINTS" id="PR00081">
    <property type="entry name" value="GDHRDH"/>
</dbReference>
<dbReference type="InterPro" id="IPR036291">
    <property type="entry name" value="NAD(P)-bd_dom_sf"/>
</dbReference>
<feature type="domain" description="Ketoreductase" evidence="3">
    <location>
        <begin position="7"/>
        <end position="185"/>
    </location>
</feature>
<dbReference type="AlphaFoldDB" id="A0A2T1A0V4"/>
<dbReference type="GO" id="GO:0016491">
    <property type="term" value="F:oxidoreductase activity"/>
    <property type="evidence" value="ECO:0007669"/>
    <property type="project" value="UniProtKB-KW"/>
</dbReference>
<dbReference type="GO" id="GO:0032787">
    <property type="term" value="P:monocarboxylic acid metabolic process"/>
    <property type="evidence" value="ECO:0007669"/>
    <property type="project" value="UniProtKB-ARBA"/>
</dbReference>
<dbReference type="SMART" id="SM00822">
    <property type="entry name" value="PKS_KR"/>
    <property type="match status" value="1"/>
</dbReference>
<dbReference type="PANTHER" id="PTHR42879">
    <property type="entry name" value="3-OXOACYL-(ACYL-CARRIER-PROTEIN) REDUCTASE"/>
    <property type="match status" value="1"/>
</dbReference>
<dbReference type="PROSITE" id="PS00061">
    <property type="entry name" value="ADH_SHORT"/>
    <property type="match status" value="1"/>
</dbReference>
<keyword evidence="2" id="KW-0560">Oxidoreductase</keyword>